<feature type="compositionally biased region" description="Basic residues" evidence="1">
    <location>
        <begin position="1"/>
        <end position="29"/>
    </location>
</feature>
<feature type="transmembrane region" description="Helical" evidence="2">
    <location>
        <begin position="55"/>
        <end position="77"/>
    </location>
</feature>
<evidence type="ECO:0000313" key="4">
    <source>
        <dbReference type="Proteomes" id="UP001302676"/>
    </source>
</evidence>
<accession>A0AAN6V328</accession>
<keyword evidence="2" id="KW-0472">Membrane</keyword>
<keyword evidence="2" id="KW-0812">Transmembrane</keyword>
<keyword evidence="4" id="KW-1185">Reference proteome</keyword>
<evidence type="ECO:0000256" key="1">
    <source>
        <dbReference type="SAM" id="MobiDB-lite"/>
    </source>
</evidence>
<dbReference type="RefSeq" id="XP_062637201.1">
    <property type="nucleotide sequence ID" value="XM_062780630.1"/>
</dbReference>
<feature type="region of interest" description="Disordered" evidence="1">
    <location>
        <begin position="1"/>
        <end position="49"/>
    </location>
</feature>
<name>A0AAN6V328_9PEZI</name>
<reference evidence="3" key="1">
    <citation type="journal article" date="2023" name="Mol. Phylogenet. Evol.">
        <title>Genome-scale phylogeny and comparative genomics of the fungal order Sordariales.</title>
        <authorList>
            <person name="Hensen N."/>
            <person name="Bonometti L."/>
            <person name="Westerberg I."/>
            <person name="Brannstrom I.O."/>
            <person name="Guillou S."/>
            <person name="Cros-Aarteil S."/>
            <person name="Calhoun S."/>
            <person name="Haridas S."/>
            <person name="Kuo A."/>
            <person name="Mondo S."/>
            <person name="Pangilinan J."/>
            <person name="Riley R."/>
            <person name="LaButti K."/>
            <person name="Andreopoulos B."/>
            <person name="Lipzen A."/>
            <person name="Chen C."/>
            <person name="Yan M."/>
            <person name="Daum C."/>
            <person name="Ng V."/>
            <person name="Clum A."/>
            <person name="Steindorff A."/>
            <person name="Ohm R.A."/>
            <person name="Martin F."/>
            <person name="Silar P."/>
            <person name="Natvig D.O."/>
            <person name="Lalanne C."/>
            <person name="Gautier V."/>
            <person name="Ament-Velasquez S.L."/>
            <person name="Kruys A."/>
            <person name="Hutchinson M.I."/>
            <person name="Powell A.J."/>
            <person name="Barry K."/>
            <person name="Miller A.N."/>
            <person name="Grigoriev I.V."/>
            <person name="Debuchy R."/>
            <person name="Gladieux P."/>
            <person name="Hiltunen Thoren M."/>
            <person name="Johannesson H."/>
        </authorList>
    </citation>
    <scope>NUCLEOTIDE SEQUENCE</scope>
    <source>
        <strain evidence="3">CBS 141.50</strain>
    </source>
</reference>
<protein>
    <submittedName>
        <fullName evidence="3">Uncharacterized protein</fullName>
    </submittedName>
</protein>
<keyword evidence="2" id="KW-1133">Transmembrane helix</keyword>
<dbReference type="EMBL" id="MU853582">
    <property type="protein sequence ID" value="KAK4143830.1"/>
    <property type="molecule type" value="Genomic_DNA"/>
</dbReference>
<feature type="compositionally biased region" description="Pro residues" evidence="1">
    <location>
        <begin position="39"/>
        <end position="49"/>
    </location>
</feature>
<proteinExistence type="predicted"/>
<organism evidence="3 4">
    <name type="scientific">Dichotomopilus funicola</name>
    <dbReference type="NCBI Taxonomy" id="1934379"/>
    <lineage>
        <taxon>Eukaryota</taxon>
        <taxon>Fungi</taxon>
        <taxon>Dikarya</taxon>
        <taxon>Ascomycota</taxon>
        <taxon>Pezizomycotina</taxon>
        <taxon>Sordariomycetes</taxon>
        <taxon>Sordariomycetidae</taxon>
        <taxon>Sordariales</taxon>
        <taxon>Chaetomiaceae</taxon>
        <taxon>Dichotomopilus</taxon>
    </lineage>
</organism>
<comment type="caution">
    <text evidence="3">The sequence shown here is derived from an EMBL/GenBank/DDBJ whole genome shotgun (WGS) entry which is preliminary data.</text>
</comment>
<dbReference type="AlphaFoldDB" id="A0AAN6V328"/>
<dbReference type="Proteomes" id="UP001302676">
    <property type="component" value="Unassembled WGS sequence"/>
</dbReference>
<reference evidence="3" key="2">
    <citation type="submission" date="2023-05" db="EMBL/GenBank/DDBJ databases">
        <authorList>
            <consortium name="Lawrence Berkeley National Laboratory"/>
            <person name="Steindorff A."/>
            <person name="Hensen N."/>
            <person name="Bonometti L."/>
            <person name="Westerberg I."/>
            <person name="Brannstrom I.O."/>
            <person name="Guillou S."/>
            <person name="Cros-Aarteil S."/>
            <person name="Calhoun S."/>
            <person name="Haridas S."/>
            <person name="Kuo A."/>
            <person name="Mondo S."/>
            <person name="Pangilinan J."/>
            <person name="Riley R."/>
            <person name="Labutti K."/>
            <person name="Andreopoulos B."/>
            <person name="Lipzen A."/>
            <person name="Chen C."/>
            <person name="Yanf M."/>
            <person name="Daum C."/>
            <person name="Ng V."/>
            <person name="Clum A."/>
            <person name="Ohm R."/>
            <person name="Martin F."/>
            <person name="Silar P."/>
            <person name="Natvig D."/>
            <person name="Lalanne C."/>
            <person name="Gautier V."/>
            <person name="Ament-Velasquez S.L."/>
            <person name="Kruys A."/>
            <person name="Hutchinson M.I."/>
            <person name="Powell A.J."/>
            <person name="Barry K."/>
            <person name="Miller A.N."/>
            <person name="Grigoriev I.V."/>
            <person name="Debuchy R."/>
            <person name="Gladieux P."/>
            <person name="Thoren M.H."/>
            <person name="Johannesson H."/>
        </authorList>
    </citation>
    <scope>NUCLEOTIDE SEQUENCE</scope>
    <source>
        <strain evidence="3">CBS 141.50</strain>
    </source>
</reference>
<evidence type="ECO:0000313" key="3">
    <source>
        <dbReference type="EMBL" id="KAK4143830.1"/>
    </source>
</evidence>
<gene>
    <name evidence="3" type="ORF">C8A04DRAFT_28396</name>
</gene>
<sequence length="200" mass="22523">MRIKPHHHYHNHNHHLPHHTQNHRPHNRFHNPPYSRYTPPSPPHKPPQPLSHPKIILLTFFIVLSVAFFLLAVYVSFRRRRLSEAAARVRRRERREAVRAWRANGGVKKVDEEDGGVENAGEKVSLLVGGDDTGEGLVVGSKGVADYSDTGTGEMRVRRWTATWADKVGKRAAVVSGGMKGWRLAPSKDLEAQCVKGGIY</sequence>
<dbReference type="GeneID" id="87817243"/>
<evidence type="ECO:0000256" key="2">
    <source>
        <dbReference type="SAM" id="Phobius"/>
    </source>
</evidence>